<dbReference type="EnsemblProtists" id="EKX32414">
    <property type="protein sequence ID" value="EKX32414"/>
    <property type="gene ID" value="GUITHDRAFT_121418"/>
</dbReference>
<evidence type="ECO:0008006" key="4">
    <source>
        <dbReference type="Google" id="ProtNLM"/>
    </source>
</evidence>
<dbReference type="PaxDb" id="55529-EKX32414"/>
<keyword evidence="3" id="KW-1185">Reference proteome</keyword>
<organism evidence="1">
    <name type="scientific">Guillardia theta (strain CCMP2712)</name>
    <name type="common">Cryptophyte</name>
    <dbReference type="NCBI Taxonomy" id="905079"/>
    <lineage>
        <taxon>Eukaryota</taxon>
        <taxon>Cryptophyceae</taxon>
        <taxon>Pyrenomonadales</taxon>
        <taxon>Geminigeraceae</taxon>
        <taxon>Guillardia</taxon>
    </lineage>
</organism>
<sequence length="402" mass="44890">MLGAGGAGGVVGAAAASGVNKKRLEMSLFAAALQRDQLKALKKKAREASRDAPVSPSEHLVNIERMIDRDAVEIEQRHHLEALWRDGYVVVKMKVSRFLLFCLRACRARGSEVFLVGGRKDVMHGTSAHEFVTRRLAELFHRKAGRTLVADLDREGLVKIFRDANQGVGGERGFNMLFQKIDDCERGVRSERERAIATVYDYHKRKVLDGFLPDMMRNVLLQTIPLLHALGMNFLLKSSVMCSKPGCGYQDYHFDLPPDLQGRASDMSVIVPMFEGCKLRVVAGSHRAAEADMRGGFEGFLEGREGRLARELVEAGACVRDVDVRVGECIVFLAHVVHSGSSYERENFRCHFALSSGIKVIRDQVMSVSTCLKEFYKLDTDTMVMRSLKSFQSMDSKIRDGE</sequence>
<reference evidence="3" key="2">
    <citation type="submission" date="2012-11" db="EMBL/GenBank/DDBJ databases">
        <authorList>
            <person name="Kuo A."/>
            <person name="Curtis B.A."/>
            <person name="Tanifuji G."/>
            <person name="Burki F."/>
            <person name="Gruber A."/>
            <person name="Irimia M."/>
            <person name="Maruyama S."/>
            <person name="Arias M.C."/>
            <person name="Ball S.G."/>
            <person name="Gile G.H."/>
            <person name="Hirakawa Y."/>
            <person name="Hopkins J.F."/>
            <person name="Rensing S.A."/>
            <person name="Schmutz J."/>
            <person name="Symeonidi A."/>
            <person name="Elias M."/>
            <person name="Eveleigh R.J."/>
            <person name="Herman E.K."/>
            <person name="Klute M.J."/>
            <person name="Nakayama T."/>
            <person name="Obornik M."/>
            <person name="Reyes-Prieto A."/>
            <person name="Armbrust E.V."/>
            <person name="Aves S.J."/>
            <person name="Beiko R.G."/>
            <person name="Coutinho P."/>
            <person name="Dacks J.B."/>
            <person name="Durnford D.G."/>
            <person name="Fast N.M."/>
            <person name="Green B.R."/>
            <person name="Grisdale C."/>
            <person name="Hempe F."/>
            <person name="Henrissat B."/>
            <person name="Hoppner M.P."/>
            <person name="Ishida K.-I."/>
            <person name="Kim E."/>
            <person name="Koreny L."/>
            <person name="Kroth P.G."/>
            <person name="Liu Y."/>
            <person name="Malik S.-B."/>
            <person name="Maier U.G."/>
            <person name="McRose D."/>
            <person name="Mock T."/>
            <person name="Neilson J.A."/>
            <person name="Onodera N.T."/>
            <person name="Poole A.M."/>
            <person name="Pritham E.J."/>
            <person name="Richards T.A."/>
            <person name="Rocap G."/>
            <person name="Roy S.W."/>
            <person name="Sarai C."/>
            <person name="Schaack S."/>
            <person name="Shirato S."/>
            <person name="Slamovits C.H."/>
            <person name="Spencer D.F."/>
            <person name="Suzuki S."/>
            <person name="Worden A.Z."/>
            <person name="Zauner S."/>
            <person name="Barry K."/>
            <person name="Bell C."/>
            <person name="Bharti A.K."/>
            <person name="Crow J.A."/>
            <person name="Grimwood J."/>
            <person name="Kramer R."/>
            <person name="Lindquist E."/>
            <person name="Lucas S."/>
            <person name="Salamov A."/>
            <person name="McFadden G.I."/>
            <person name="Lane C.E."/>
            <person name="Keeling P.J."/>
            <person name="Gray M.W."/>
            <person name="Grigoriev I.V."/>
            <person name="Archibald J.M."/>
        </authorList>
    </citation>
    <scope>NUCLEOTIDE SEQUENCE</scope>
    <source>
        <strain evidence="3">CCMP2712</strain>
    </source>
</reference>
<dbReference type="EMBL" id="JH993191">
    <property type="protein sequence ID" value="EKX32414.1"/>
    <property type="molecule type" value="Genomic_DNA"/>
</dbReference>
<evidence type="ECO:0000313" key="3">
    <source>
        <dbReference type="Proteomes" id="UP000011087"/>
    </source>
</evidence>
<dbReference type="Gene3D" id="2.60.120.620">
    <property type="entry name" value="q2cbj1_9rhob like domain"/>
    <property type="match status" value="1"/>
</dbReference>
<reference evidence="2" key="3">
    <citation type="submission" date="2016-03" db="UniProtKB">
        <authorList>
            <consortium name="EnsemblProtists"/>
        </authorList>
    </citation>
    <scope>IDENTIFICATION</scope>
</reference>
<dbReference type="GeneID" id="17289141"/>
<protein>
    <recommendedName>
        <fullName evidence="4">Phytanoyl-CoA dioxygenase</fullName>
    </recommendedName>
</protein>
<dbReference type="Proteomes" id="UP000011087">
    <property type="component" value="Unassembled WGS sequence"/>
</dbReference>
<proteinExistence type="predicted"/>
<accession>L1I942</accession>
<dbReference type="AlphaFoldDB" id="L1I942"/>
<evidence type="ECO:0000313" key="2">
    <source>
        <dbReference type="EnsemblProtists" id="EKX32414"/>
    </source>
</evidence>
<reference evidence="1 3" key="1">
    <citation type="journal article" date="2012" name="Nature">
        <title>Algal genomes reveal evolutionary mosaicism and the fate of nucleomorphs.</title>
        <authorList>
            <consortium name="DOE Joint Genome Institute"/>
            <person name="Curtis B.A."/>
            <person name="Tanifuji G."/>
            <person name="Burki F."/>
            <person name="Gruber A."/>
            <person name="Irimia M."/>
            <person name="Maruyama S."/>
            <person name="Arias M.C."/>
            <person name="Ball S.G."/>
            <person name="Gile G.H."/>
            <person name="Hirakawa Y."/>
            <person name="Hopkins J.F."/>
            <person name="Kuo A."/>
            <person name="Rensing S.A."/>
            <person name="Schmutz J."/>
            <person name="Symeonidi A."/>
            <person name="Elias M."/>
            <person name="Eveleigh R.J."/>
            <person name="Herman E.K."/>
            <person name="Klute M.J."/>
            <person name="Nakayama T."/>
            <person name="Obornik M."/>
            <person name="Reyes-Prieto A."/>
            <person name="Armbrust E.V."/>
            <person name="Aves S.J."/>
            <person name="Beiko R.G."/>
            <person name="Coutinho P."/>
            <person name="Dacks J.B."/>
            <person name="Durnford D.G."/>
            <person name="Fast N.M."/>
            <person name="Green B.R."/>
            <person name="Grisdale C.J."/>
            <person name="Hempel F."/>
            <person name="Henrissat B."/>
            <person name="Hoppner M.P."/>
            <person name="Ishida K."/>
            <person name="Kim E."/>
            <person name="Koreny L."/>
            <person name="Kroth P.G."/>
            <person name="Liu Y."/>
            <person name="Malik S.B."/>
            <person name="Maier U.G."/>
            <person name="McRose D."/>
            <person name="Mock T."/>
            <person name="Neilson J.A."/>
            <person name="Onodera N.T."/>
            <person name="Poole A.M."/>
            <person name="Pritham E.J."/>
            <person name="Richards T.A."/>
            <person name="Rocap G."/>
            <person name="Roy S.W."/>
            <person name="Sarai C."/>
            <person name="Schaack S."/>
            <person name="Shirato S."/>
            <person name="Slamovits C.H."/>
            <person name="Spencer D.F."/>
            <person name="Suzuki S."/>
            <person name="Worden A.Z."/>
            <person name="Zauner S."/>
            <person name="Barry K."/>
            <person name="Bell C."/>
            <person name="Bharti A.K."/>
            <person name="Crow J.A."/>
            <person name="Grimwood J."/>
            <person name="Kramer R."/>
            <person name="Lindquist E."/>
            <person name="Lucas S."/>
            <person name="Salamov A."/>
            <person name="McFadden G.I."/>
            <person name="Lane C.E."/>
            <person name="Keeling P.J."/>
            <person name="Gray M.W."/>
            <person name="Grigoriev I.V."/>
            <person name="Archibald J.M."/>
        </authorList>
    </citation>
    <scope>NUCLEOTIDE SEQUENCE</scope>
    <source>
        <strain evidence="1 3">CCMP2712</strain>
    </source>
</reference>
<gene>
    <name evidence="1" type="ORF">GUITHDRAFT_121418</name>
</gene>
<name>L1I942_GUITC</name>
<evidence type="ECO:0000313" key="1">
    <source>
        <dbReference type="EMBL" id="EKX32414.1"/>
    </source>
</evidence>
<dbReference type="RefSeq" id="XP_005819394.1">
    <property type="nucleotide sequence ID" value="XM_005819337.1"/>
</dbReference>
<dbReference type="KEGG" id="gtt:GUITHDRAFT_121418"/>
<dbReference type="HOGENOM" id="CLU_685956_0_0_1"/>